<dbReference type="PANTHER" id="PTHR35007:SF2">
    <property type="entry name" value="PILUS ASSEMBLE PROTEIN"/>
    <property type="match status" value="1"/>
</dbReference>
<comment type="subcellular location">
    <subcellularLocation>
        <location evidence="1">Cell membrane</location>
        <topology evidence="1">Multi-pass membrane protein</topology>
    </subcellularLocation>
</comment>
<dbReference type="InterPro" id="IPR042094">
    <property type="entry name" value="T2SS_GspF_sf"/>
</dbReference>
<evidence type="ECO:0000256" key="6">
    <source>
        <dbReference type="SAM" id="Phobius"/>
    </source>
</evidence>
<dbReference type="OrthoDB" id="9810662at2"/>
<evidence type="ECO:0000256" key="2">
    <source>
        <dbReference type="ARBA" id="ARBA00022475"/>
    </source>
</evidence>
<dbReference type="Gene3D" id="1.20.81.30">
    <property type="entry name" value="Type II secretion system (T2SS), domain F"/>
    <property type="match status" value="1"/>
</dbReference>
<evidence type="ECO:0000256" key="1">
    <source>
        <dbReference type="ARBA" id="ARBA00004651"/>
    </source>
</evidence>
<reference evidence="8 9" key="1">
    <citation type="submission" date="2014-07" db="EMBL/GenBank/DDBJ databases">
        <authorList>
            <person name="Urmite Genomes Urmite Genomes"/>
        </authorList>
    </citation>
    <scope>NUCLEOTIDE SEQUENCE [LARGE SCALE GENOMIC DNA]</scope>
    <source>
        <strain evidence="8 9">20_BN</strain>
    </source>
</reference>
<feature type="transmembrane region" description="Helical" evidence="6">
    <location>
        <begin position="90"/>
        <end position="110"/>
    </location>
</feature>
<feature type="transmembrane region" description="Helical" evidence="6">
    <location>
        <begin position="264"/>
        <end position="286"/>
    </location>
</feature>
<dbReference type="RefSeq" id="WP_037025332.1">
    <property type="nucleotide sequence ID" value="NZ_CCSF01000001.1"/>
</dbReference>
<keyword evidence="4 6" id="KW-1133">Transmembrane helix</keyword>
<keyword evidence="5 6" id="KW-0472">Membrane</keyword>
<keyword evidence="2" id="KW-1003">Cell membrane</keyword>
<proteinExistence type="predicted"/>
<dbReference type="InterPro" id="IPR018076">
    <property type="entry name" value="T2SS_GspF_dom"/>
</dbReference>
<dbReference type="Proteomes" id="UP000053902">
    <property type="component" value="Unassembled WGS sequence"/>
</dbReference>
<dbReference type="HOGENOM" id="CLU_056917_4_1_6"/>
<name>A0A078LWC1_9PSED</name>
<evidence type="ECO:0000256" key="4">
    <source>
        <dbReference type="ARBA" id="ARBA00022989"/>
    </source>
</evidence>
<evidence type="ECO:0000313" key="8">
    <source>
        <dbReference type="EMBL" id="CDZ95489.1"/>
    </source>
</evidence>
<evidence type="ECO:0000313" key="9">
    <source>
        <dbReference type="Proteomes" id="UP000053902"/>
    </source>
</evidence>
<organism evidence="8 9">
    <name type="scientific">Pseudomonas saudiphocaensis</name>
    <dbReference type="NCBI Taxonomy" id="1499686"/>
    <lineage>
        <taxon>Bacteria</taxon>
        <taxon>Pseudomonadati</taxon>
        <taxon>Pseudomonadota</taxon>
        <taxon>Gammaproteobacteria</taxon>
        <taxon>Pseudomonadales</taxon>
        <taxon>Pseudomonadaceae</taxon>
        <taxon>Pseudomonas</taxon>
    </lineage>
</organism>
<accession>A0A078LWC1</accession>
<keyword evidence="9" id="KW-1185">Reference proteome</keyword>
<keyword evidence="3 6" id="KW-0812">Transmembrane</keyword>
<dbReference type="PANTHER" id="PTHR35007">
    <property type="entry name" value="INTEGRAL MEMBRANE PROTEIN-RELATED"/>
    <property type="match status" value="1"/>
</dbReference>
<evidence type="ECO:0000256" key="5">
    <source>
        <dbReference type="ARBA" id="ARBA00023136"/>
    </source>
</evidence>
<sequence>MSELLALLSSTSLGITVTCFLLLLISLISLLPEENRAYMDPVPSWVRPIWPLVRLFNHFLCSNLPPRLLDKVDERLQKTGALYVLTAEDFVALCLTMGLLLPLLAILPMATGKSGIIWPVVALMAVLGALLPVMWIADTHKRRDQDIIRNLPVFLEYLTMCVDAGLNFLGALQQAVDKGPNGAMKNEFRIVLRDIRSGLPRAEALSRMEQRVNLKDVSTFVRSVIQAEKMGSSLRTTLQIQAQQRLEERFQRAEKTAMQAPVKLIIPLIVFIFPLTFVILLFPIVVKFMGEA</sequence>
<dbReference type="AlphaFoldDB" id="A0A078LWC1"/>
<evidence type="ECO:0000256" key="3">
    <source>
        <dbReference type="ARBA" id="ARBA00022692"/>
    </source>
</evidence>
<dbReference type="GO" id="GO:0005886">
    <property type="term" value="C:plasma membrane"/>
    <property type="evidence" value="ECO:0007669"/>
    <property type="project" value="UniProtKB-SubCell"/>
</dbReference>
<feature type="transmembrane region" description="Helical" evidence="6">
    <location>
        <begin position="116"/>
        <end position="137"/>
    </location>
</feature>
<dbReference type="eggNOG" id="COG2064">
    <property type="taxonomic scope" value="Bacteria"/>
</dbReference>
<gene>
    <name evidence="8" type="ORF">BN1079_02824</name>
</gene>
<feature type="transmembrane region" description="Helical" evidence="6">
    <location>
        <begin position="6"/>
        <end position="31"/>
    </location>
</feature>
<protein>
    <submittedName>
        <fullName evidence="8">Type II secretion system protein membrane protein</fullName>
    </submittedName>
</protein>
<dbReference type="EMBL" id="CCSF01000001">
    <property type="protein sequence ID" value="CDZ95489.1"/>
    <property type="molecule type" value="Genomic_DNA"/>
</dbReference>
<evidence type="ECO:0000259" key="7">
    <source>
        <dbReference type="Pfam" id="PF00482"/>
    </source>
</evidence>
<feature type="domain" description="Type II secretion system protein GspF" evidence="7">
    <location>
        <begin position="154"/>
        <end position="281"/>
    </location>
</feature>
<dbReference type="Pfam" id="PF00482">
    <property type="entry name" value="T2SSF"/>
    <property type="match status" value="1"/>
</dbReference>
<dbReference type="STRING" id="1499686.BN1079_02824"/>